<dbReference type="Pfam" id="PF05199">
    <property type="entry name" value="GMC_oxred_C"/>
    <property type="match status" value="1"/>
</dbReference>
<evidence type="ECO:0000256" key="2">
    <source>
        <dbReference type="ARBA" id="ARBA00022630"/>
    </source>
</evidence>
<organism evidence="9 10">
    <name type="scientific">Trichoderma asperellum (strain ATCC 204424 / CBS 433.97 / NBRC 101777)</name>
    <dbReference type="NCBI Taxonomy" id="1042311"/>
    <lineage>
        <taxon>Eukaryota</taxon>
        <taxon>Fungi</taxon>
        <taxon>Dikarya</taxon>
        <taxon>Ascomycota</taxon>
        <taxon>Pezizomycotina</taxon>
        <taxon>Sordariomycetes</taxon>
        <taxon>Hypocreomycetidae</taxon>
        <taxon>Hypocreales</taxon>
        <taxon>Hypocreaceae</taxon>
        <taxon>Trichoderma</taxon>
    </lineage>
</organism>
<dbReference type="Pfam" id="PF00732">
    <property type="entry name" value="GMC_oxred_N"/>
    <property type="match status" value="1"/>
</dbReference>
<dbReference type="PANTHER" id="PTHR46056:SF12">
    <property type="entry name" value="LONG-CHAIN-ALCOHOL OXIDASE"/>
    <property type="match status" value="1"/>
</dbReference>
<dbReference type="GO" id="GO:0016020">
    <property type="term" value="C:membrane"/>
    <property type="evidence" value="ECO:0007669"/>
    <property type="project" value="UniProtKB-SubCell"/>
</dbReference>
<evidence type="ECO:0000313" key="10">
    <source>
        <dbReference type="Proteomes" id="UP000240493"/>
    </source>
</evidence>
<keyword evidence="4" id="KW-0560">Oxidoreductase</keyword>
<dbReference type="EMBL" id="KZ679259">
    <property type="protein sequence ID" value="PTB43285.1"/>
    <property type="molecule type" value="Genomic_DNA"/>
</dbReference>
<dbReference type="PANTHER" id="PTHR46056">
    <property type="entry name" value="LONG-CHAIN-ALCOHOL OXIDASE"/>
    <property type="match status" value="1"/>
</dbReference>
<evidence type="ECO:0000256" key="5">
    <source>
        <dbReference type="PIRSR" id="PIRSR028937-1"/>
    </source>
</evidence>
<dbReference type="InterPro" id="IPR000172">
    <property type="entry name" value="GMC_OxRdtase_N"/>
</dbReference>
<feature type="domain" description="FAD/NAD(P)-binding" evidence="8">
    <location>
        <begin position="224"/>
        <end position="257"/>
    </location>
</feature>
<dbReference type="STRING" id="1042311.A0A2T3ZEQ7"/>
<feature type="domain" description="Glucose-methanol-choline oxidoreductase N-terminal" evidence="6">
    <location>
        <begin position="271"/>
        <end position="497"/>
    </location>
</feature>
<keyword evidence="2" id="KW-0285">Flavoprotein</keyword>
<dbReference type="InterPro" id="IPR007867">
    <property type="entry name" value="GMC_OxRtase_C"/>
</dbReference>
<reference evidence="9 10" key="1">
    <citation type="submission" date="2016-07" db="EMBL/GenBank/DDBJ databases">
        <title>Multiple horizontal gene transfer events from other fungi enriched the ability of initially mycotrophic Trichoderma (Ascomycota) to feed on dead plant biomass.</title>
        <authorList>
            <consortium name="DOE Joint Genome Institute"/>
            <person name="Aerts A."/>
            <person name="Atanasova L."/>
            <person name="Chenthamara K."/>
            <person name="Zhang J."/>
            <person name="Grujic M."/>
            <person name="Henrissat B."/>
            <person name="Kuo A."/>
            <person name="Salamov A."/>
            <person name="Lipzen A."/>
            <person name="Labutti K."/>
            <person name="Barry K."/>
            <person name="Miao Y."/>
            <person name="Rahimi M.J."/>
            <person name="Shen Q."/>
            <person name="Grigoriev I.V."/>
            <person name="Kubicek C.P."/>
            <person name="Druzhinina I.S."/>
        </authorList>
    </citation>
    <scope>NUCLEOTIDE SEQUENCE [LARGE SCALE GENOMIC DNA]</scope>
    <source>
        <strain evidence="9 10">CBS 433.97</strain>
    </source>
</reference>
<dbReference type="AlphaFoldDB" id="A0A2T3ZEQ7"/>
<dbReference type="Proteomes" id="UP000240493">
    <property type="component" value="Unassembled WGS sequence"/>
</dbReference>
<dbReference type="InterPro" id="IPR023753">
    <property type="entry name" value="FAD/NAD-binding_dom"/>
</dbReference>
<evidence type="ECO:0000256" key="1">
    <source>
        <dbReference type="ARBA" id="ARBA00010790"/>
    </source>
</evidence>
<dbReference type="OrthoDB" id="269227at2759"/>
<keyword evidence="10" id="KW-1185">Reference proteome</keyword>
<evidence type="ECO:0000259" key="6">
    <source>
        <dbReference type="Pfam" id="PF00732"/>
    </source>
</evidence>
<dbReference type="SUPFAM" id="SSF51905">
    <property type="entry name" value="FAD/NAD(P)-binding domain"/>
    <property type="match status" value="1"/>
</dbReference>
<evidence type="ECO:0000313" key="9">
    <source>
        <dbReference type="EMBL" id="PTB43285.1"/>
    </source>
</evidence>
<evidence type="ECO:0000259" key="7">
    <source>
        <dbReference type="Pfam" id="PF05199"/>
    </source>
</evidence>
<gene>
    <name evidence="9" type="ORF">M441DRAFT_369427</name>
</gene>
<dbReference type="InterPro" id="IPR036188">
    <property type="entry name" value="FAD/NAD-bd_sf"/>
</dbReference>
<dbReference type="GO" id="GO:0050660">
    <property type="term" value="F:flavin adenine dinucleotide binding"/>
    <property type="evidence" value="ECO:0007669"/>
    <property type="project" value="InterPro"/>
</dbReference>
<protein>
    <submittedName>
        <fullName evidence="9">GMC oxidoreductase</fullName>
    </submittedName>
</protein>
<sequence length="743" mass="80626">MAEPLIKAPVPVTLPPPPPTDFMTADQWDTLWAILDGVLPSYAPASAVTDKDRQIAIPDDEFNGLIDKVRGSLDGAPSREEITEFLAFRPSEHPPFREDCIRNLGISPARAKLAGVLGTLGTHAGSLLLTGYWSPITQQPASTREAIIKSWTTSRFATFRGLAKSMVTLAGKANSTTNPFFQKLSGYPDVPKDWKPAEGYDYVFLQVPPAAAGKEGDAHEITTDVVIVGSGPGGGVCAKNLAEAGHEVLVVDKGYHFHPTYLPMPQDAGLQYLFDHSGAYMSEDSSISMTAGSCWGGGGTINWSVCFKLQDYVRKEWADEGLPLFTSPEFDECMDRVWNFIGAGSEAIRHNFGNNTLLDGCKKLGWHAGAADQNTANKEHYCGHCNLGCGMGEKRGPAQAWLPAAAEAGADFMEGFTVEKVLFDDDGVTAIGIEGSWLSRDKEGGLHKDAGERTQRKVIIKAKKVIVSAGTLWSPVILMKSGVQNPQLGRNLHLHPVNCLMAVSRQEIRPWEGGIITSWSGEFENLDGKGHGVKLEPLCMVPYMAFALQSWSSGLDTKLITMKFRHVNNFISLARDRDSGRVFVDPETGEPRIEYSPSDFDRENNIEGIIGLAKIAYVGGATEIRAHIYGLPPFTPNASEQAKHVQGKDPEFTDAAFGKWLQHLRTLGNKPPLSAFGSAHQMGTCRMSANKESGVVDEKGSVWGKKNLYVADSSVFPSASGVNPMVTVMSIADWISRGVSKEL</sequence>
<feature type="domain" description="Glucose-methanol-choline oxidoreductase C-terminal" evidence="7">
    <location>
        <begin position="580"/>
        <end position="732"/>
    </location>
</feature>
<proteinExistence type="inferred from homology"/>
<evidence type="ECO:0000256" key="3">
    <source>
        <dbReference type="ARBA" id="ARBA00022827"/>
    </source>
</evidence>
<evidence type="ECO:0000259" key="8">
    <source>
        <dbReference type="Pfam" id="PF07992"/>
    </source>
</evidence>
<name>A0A2T3ZEQ7_TRIA4</name>
<accession>A0A2T3ZEQ7</accession>
<evidence type="ECO:0000256" key="4">
    <source>
        <dbReference type="ARBA" id="ARBA00023002"/>
    </source>
</evidence>
<dbReference type="Pfam" id="PF07992">
    <property type="entry name" value="Pyr_redox_2"/>
    <property type="match status" value="1"/>
</dbReference>
<feature type="active site" description="Proton acceptor" evidence="5">
    <location>
        <position position="680"/>
    </location>
</feature>
<dbReference type="PRINTS" id="PR00411">
    <property type="entry name" value="PNDRDTASEI"/>
</dbReference>
<keyword evidence="3" id="KW-0274">FAD</keyword>
<dbReference type="GO" id="GO:0046577">
    <property type="term" value="F:long-chain-alcohol oxidase activity"/>
    <property type="evidence" value="ECO:0007669"/>
    <property type="project" value="UniProtKB-EC"/>
</dbReference>
<dbReference type="Gene3D" id="3.50.50.60">
    <property type="entry name" value="FAD/NAD(P)-binding domain"/>
    <property type="match status" value="2"/>
</dbReference>
<comment type="similarity">
    <text evidence="1">Belongs to the GMC oxidoreductase family.</text>
</comment>